<evidence type="ECO:0000259" key="8">
    <source>
        <dbReference type="Pfam" id="PF06738"/>
    </source>
</evidence>
<feature type="transmembrane region" description="Helical" evidence="7">
    <location>
        <begin position="288"/>
        <end position="311"/>
    </location>
</feature>
<evidence type="ECO:0000256" key="5">
    <source>
        <dbReference type="ARBA" id="ARBA00023136"/>
    </source>
</evidence>
<reference evidence="10 11" key="1">
    <citation type="journal article" date="2015" name="Genome Announc.">
        <title>Expanding the biotechnology potential of lactobacilli through comparative genomics of 213 strains and associated genera.</title>
        <authorList>
            <person name="Sun Z."/>
            <person name="Harris H.M."/>
            <person name="McCann A."/>
            <person name="Guo C."/>
            <person name="Argimon S."/>
            <person name="Zhang W."/>
            <person name="Yang X."/>
            <person name="Jeffery I.B."/>
            <person name="Cooney J.C."/>
            <person name="Kagawa T.F."/>
            <person name="Liu W."/>
            <person name="Song Y."/>
            <person name="Salvetti E."/>
            <person name="Wrobel A."/>
            <person name="Rasinkangas P."/>
            <person name="Parkhill J."/>
            <person name="Rea M.C."/>
            <person name="O'Sullivan O."/>
            <person name="Ritari J."/>
            <person name="Douillard F.P."/>
            <person name="Paul Ross R."/>
            <person name="Yang R."/>
            <person name="Briner A.E."/>
            <person name="Felis G.E."/>
            <person name="de Vos W.M."/>
            <person name="Barrangou R."/>
            <person name="Klaenhammer T.R."/>
            <person name="Caufield P.W."/>
            <person name="Cui Y."/>
            <person name="Zhang H."/>
            <person name="O'Toole P.W."/>
        </authorList>
    </citation>
    <scope>NUCLEOTIDE SEQUENCE [LARGE SCALE GENOMIC DNA]</scope>
    <source>
        <strain evidence="10 11">DSM 6035</strain>
    </source>
</reference>
<feature type="domain" description="Threonine/Serine exporter ThrE" evidence="9">
    <location>
        <begin position="333"/>
        <end position="456"/>
    </location>
</feature>
<sequence>MTLLRDILRRKIVMSNDDELLSGKFQPTPHLSNKHHMAIPWHDFFTNDNFTPASEANLIERAAIVGRIGLMMLSYGTGAWRVRDSMNIVARKLKMTCSVDIGLVSLEYTCMDAHHSYTQALSLPTTGVNTTKLSHMEQFIRDFDTHGDSMTIGDIHARLENIAHSKGNYAPWQVGLAAALACSAFVFLLGGGPVEMLCSFIGAGLGNYVRRKMSDRHITMFAGIGVAVAVACLSYLLSLTILQMGFDVSSRHEAGYIGAMLFVIPGFPFITSGLDLSKLDMRSGLERLAYAALIVVVATVVGWVVAMAVNLRPENFPTIALSPLAYLLLRLPASFCGVFGFSIMFNSTPKMAALAGLIGAVANTTRLELVDLTVIPAGAAAFIGAVIAGLLAWVVKKKVRYPQISITVPSIVIMVPGLYMYRAMYNIGLTSISVGALWFSKALMIIIFLPLGLITARILTDVKWRHNG</sequence>
<comment type="subcellular location">
    <subcellularLocation>
        <location evidence="1">Cell membrane</location>
        <topology evidence="1">Multi-pass membrane protein</topology>
    </subcellularLocation>
</comment>
<keyword evidence="2" id="KW-1003">Cell membrane</keyword>
<dbReference type="PATRIC" id="fig|1423782.4.peg.115"/>
<evidence type="ECO:0000256" key="6">
    <source>
        <dbReference type="ARBA" id="ARBA00034125"/>
    </source>
</evidence>
<feature type="transmembrane region" description="Helical" evidence="7">
    <location>
        <begin position="169"/>
        <end position="188"/>
    </location>
</feature>
<evidence type="ECO:0000256" key="2">
    <source>
        <dbReference type="ARBA" id="ARBA00022475"/>
    </source>
</evidence>
<keyword evidence="5 7" id="KW-0472">Membrane</keyword>
<keyword evidence="3 7" id="KW-0812">Transmembrane</keyword>
<gene>
    <name evidence="10" type="ORF">FD32_GL000116</name>
</gene>
<dbReference type="InterPro" id="IPR024528">
    <property type="entry name" value="ThrE_2"/>
</dbReference>
<feature type="domain" description="Threonine/serine exporter-like N-terminal" evidence="8">
    <location>
        <begin position="64"/>
        <end position="309"/>
    </location>
</feature>
<evidence type="ECO:0000256" key="4">
    <source>
        <dbReference type="ARBA" id="ARBA00022989"/>
    </source>
</evidence>
<dbReference type="Pfam" id="PF12821">
    <property type="entry name" value="ThrE_2"/>
    <property type="match status" value="1"/>
</dbReference>
<keyword evidence="11" id="KW-1185">Reference proteome</keyword>
<dbReference type="Proteomes" id="UP000051412">
    <property type="component" value="Unassembled WGS sequence"/>
</dbReference>
<evidence type="ECO:0000256" key="1">
    <source>
        <dbReference type="ARBA" id="ARBA00004651"/>
    </source>
</evidence>
<feature type="transmembrane region" description="Helical" evidence="7">
    <location>
        <begin position="254"/>
        <end position="276"/>
    </location>
</feature>
<dbReference type="PANTHER" id="PTHR34390">
    <property type="entry name" value="UPF0442 PROTEIN YJJB-RELATED"/>
    <property type="match status" value="1"/>
</dbReference>
<evidence type="ECO:0000259" key="9">
    <source>
        <dbReference type="Pfam" id="PF12821"/>
    </source>
</evidence>
<evidence type="ECO:0000256" key="7">
    <source>
        <dbReference type="SAM" id="Phobius"/>
    </source>
</evidence>
<comment type="similarity">
    <text evidence="6">Belongs to the ThrE exporter (TC 2.A.79) family.</text>
</comment>
<feature type="transmembrane region" description="Helical" evidence="7">
    <location>
        <begin position="436"/>
        <end position="459"/>
    </location>
</feature>
<dbReference type="AlphaFoldDB" id="A0A0R1XJS1"/>
<evidence type="ECO:0000313" key="10">
    <source>
        <dbReference type="EMBL" id="KRM27155.1"/>
    </source>
</evidence>
<dbReference type="STRING" id="1423782.FD32_GL000116"/>
<dbReference type="GO" id="GO:0005886">
    <property type="term" value="C:plasma membrane"/>
    <property type="evidence" value="ECO:0007669"/>
    <property type="project" value="UniProtKB-SubCell"/>
</dbReference>
<proteinExistence type="inferred from homology"/>
<dbReference type="InterPro" id="IPR010619">
    <property type="entry name" value="ThrE-like_N"/>
</dbReference>
<dbReference type="EMBL" id="AZGM01000064">
    <property type="protein sequence ID" value="KRM27155.1"/>
    <property type="molecule type" value="Genomic_DNA"/>
</dbReference>
<comment type="caution">
    <text evidence="10">The sequence shown here is derived from an EMBL/GenBank/DDBJ whole genome shotgun (WGS) entry which is preliminary data.</text>
</comment>
<protein>
    <submittedName>
        <fullName evidence="10">Membrane protein</fullName>
    </submittedName>
</protein>
<evidence type="ECO:0000313" key="11">
    <source>
        <dbReference type="Proteomes" id="UP000051412"/>
    </source>
</evidence>
<name>A0A0R1XJS1_9LACO</name>
<feature type="transmembrane region" description="Helical" evidence="7">
    <location>
        <begin position="375"/>
        <end position="394"/>
    </location>
</feature>
<accession>A0A0R1XJS1</accession>
<dbReference type="PANTHER" id="PTHR34390:SF2">
    <property type="entry name" value="SUCCINATE TRANSPORTER SUBUNIT YJJP-RELATED"/>
    <property type="match status" value="1"/>
</dbReference>
<feature type="transmembrane region" description="Helical" evidence="7">
    <location>
        <begin position="323"/>
        <end position="345"/>
    </location>
</feature>
<dbReference type="InterPro" id="IPR050539">
    <property type="entry name" value="ThrE_Dicarb/AminoAcid_Exp"/>
</dbReference>
<dbReference type="Pfam" id="PF06738">
    <property type="entry name" value="ThrE"/>
    <property type="match status" value="1"/>
</dbReference>
<feature type="transmembrane region" description="Helical" evidence="7">
    <location>
        <begin position="406"/>
        <end position="424"/>
    </location>
</feature>
<evidence type="ECO:0000256" key="3">
    <source>
        <dbReference type="ARBA" id="ARBA00022692"/>
    </source>
</evidence>
<organism evidence="10 11">
    <name type="scientific">Limosilactobacillus panis DSM 6035</name>
    <dbReference type="NCBI Taxonomy" id="1423782"/>
    <lineage>
        <taxon>Bacteria</taxon>
        <taxon>Bacillati</taxon>
        <taxon>Bacillota</taxon>
        <taxon>Bacilli</taxon>
        <taxon>Lactobacillales</taxon>
        <taxon>Lactobacillaceae</taxon>
        <taxon>Limosilactobacillus</taxon>
    </lineage>
</organism>
<dbReference type="GO" id="GO:0015744">
    <property type="term" value="P:succinate transport"/>
    <property type="evidence" value="ECO:0007669"/>
    <property type="project" value="TreeGrafter"/>
</dbReference>
<dbReference type="GO" id="GO:0022857">
    <property type="term" value="F:transmembrane transporter activity"/>
    <property type="evidence" value="ECO:0007669"/>
    <property type="project" value="InterPro"/>
</dbReference>
<keyword evidence="4 7" id="KW-1133">Transmembrane helix</keyword>
<feature type="transmembrane region" description="Helical" evidence="7">
    <location>
        <begin position="221"/>
        <end position="242"/>
    </location>
</feature>